<comment type="caution">
    <text evidence="2">The sequence shown here is derived from an EMBL/GenBank/DDBJ whole genome shotgun (WGS) entry which is preliminary data.</text>
</comment>
<dbReference type="GO" id="GO:0005634">
    <property type="term" value="C:nucleus"/>
    <property type="evidence" value="ECO:0007669"/>
    <property type="project" value="TreeGrafter"/>
</dbReference>
<name>A0A8H7BK89_9FUNG</name>
<dbReference type="EMBL" id="JABAYA010000117">
    <property type="protein sequence ID" value="KAF7724532.1"/>
    <property type="molecule type" value="Genomic_DNA"/>
</dbReference>
<sequence length="365" mass="42244">MIFKSDAFITDYYERCCIHPAEIDTDANDKSRHIYRNHLRVVFEDFIQPAFTRKINPIWQKGGRYVDPWIDRDVEETPSWDVTTNGYKPVDVLAWTVEMLSKDTLNDALPKVIPPILTLLDDYEIKHKHQGVLILHILVRKLDDTFTDISGLENVFMEALFKCLNYLVTDEDLELVSSAYPCLMELISKTKKPHTKERLASFEKVLIDGVMKGLIYAAHKINCLSVLVQPIEQIYLELGSVGVRYLKTIVPALCQLLSISPSSFTENEHVIRHNALAVRTLNTVIKECWPRITYYKAMILRAIAESWLYYYGTENETELCPLLKECLQYLRAACQDQLDADFTALIEFNEKFKPLIEKLQETDIK</sequence>
<protein>
    <recommendedName>
        <fullName evidence="4">TELO2-interacting protein 2</fullName>
    </recommendedName>
</protein>
<reference evidence="2" key="1">
    <citation type="submission" date="2020-01" db="EMBL/GenBank/DDBJ databases">
        <title>Genome Sequencing of Three Apophysomyces-Like Fungal Strains Confirms a Novel Fungal Genus in the Mucoromycota with divergent Burkholderia-like Endosymbiotic Bacteria.</title>
        <authorList>
            <person name="Stajich J.E."/>
            <person name="Macias A.M."/>
            <person name="Carter-House D."/>
            <person name="Lovett B."/>
            <person name="Kasson L.R."/>
            <person name="Berry K."/>
            <person name="Grigoriev I."/>
            <person name="Chang Y."/>
            <person name="Spatafora J."/>
            <person name="Kasson M.T."/>
        </authorList>
    </citation>
    <scope>NUCLEOTIDE SEQUENCE</scope>
    <source>
        <strain evidence="2">NRRL A-21654</strain>
    </source>
</reference>
<evidence type="ECO:0000313" key="3">
    <source>
        <dbReference type="Proteomes" id="UP000605846"/>
    </source>
</evidence>
<dbReference type="GO" id="GO:0005829">
    <property type="term" value="C:cytosol"/>
    <property type="evidence" value="ECO:0007669"/>
    <property type="project" value="TreeGrafter"/>
</dbReference>
<dbReference type="PANTHER" id="PTHR32226">
    <property type="entry name" value="TELO2-INTERACTING PROTEIN 2"/>
    <property type="match status" value="1"/>
</dbReference>
<keyword evidence="3" id="KW-1185">Reference proteome</keyword>
<dbReference type="InterPro" id="IPR016024">
    <property type="entry name" value="ARM-type_fold"/>
</dbReference>
<comment type="similarity">
    <text evidence="1">Belongs to the TTI2 family.</text>
</comment>
<evidence type="ECO:0000256" key="1">
    <source>
        <dbReference type="ARBA" id="ARBA00034736"/>
    </source>
</evidence>
<dbReference type="Gene3D" id="1.25.10.10">
    <property type="entry name" value="Leucine-rich Repeat Variant"/>
    <property type="match status" value="1"/>
</dbReference>
<dbReference type="Proteomes" id="UP000605846">
    <property type="component" value="Unassembled WGS sequence"/>
</dbReference>
<evidence type="ECO:0008006" key="4">
    <source>
        <dbReference type="Google" id="ProtNLM"/>
    </source>
</evidence>
<dbReference type="Pfam" id="PF10521">
    <property type="entry name" value="Tti2"/>
    <property type="match status" value="1"/>
</dbReference>
<proteinExistence type="inferred from homology"/>
<dbReference type="InterPro" id="IPR018870">
    <property type="entry name" value="Tti2"/>
</dbReference>
<organism evidence="2 3">
    <name type="scientific">Apophysomyces ossiformis</name>
    <dbReference type="NCBI Taxonomy" id="679940"/>
    <lineage>
        <taxon>Eukaryota</taxon>
        <taxon>Fungi</taxon>
        <taxon>Fungi incertae sedis</taxon>
        <taxon>Mucoromycota</taxon>
        <taxon>Mucoromycotina</taxon>
        <taxon>Mucoromycetes</taxon>
        <taxon>Mucorales</taxon>
        <taxon>Mucorineae</taxon>
        <taxon>Mucoraceae</taxon>
        <taxon>Apophysomyces</taxon>
    </lineage>
</organism>
<dbReference type="PANTHER" id="PTHR32226:SF2">
    <property type="entry name" value="TELO2-INTERACTING PROTEIN 2"/>
    <property type="match status" value="1"/>
</dbReference>
<gene>
    <name evidence="2" type="ORF">EC973_000909</name>
</gene>
<dbReference type="SUPFAM" id="SSF48371">
    <property type="entry name" value="ARM repeat"/>
    <property type="match status" value="1"/>
</dbReference>
<dbReference type="OrthoDB" id="6417021at2759"/>
<dbReference type="InterPro" id="IPR011989">
    <property type="entry name" value="ARM-like"/>
</dbReference>
<dbReference type="GO" id="GO:0110078">
    <property type="term" value="C:TTT Hsp90 cochaperone complex"/>
    <property type="evidence" value="ECO:0007669"/>
    <property type="project" value="InterPro"/>
</dbReference>
<evidence type="ECO:0000313" key="2">
    <source>
        <dbReference type="EMBL" id="KAF7724532.1"/>
    </source>
</evidence>
<accession>A0A8H7BK89</accession>
<dbReference type="AlphaFoldDB" id="A0A8H7BK89"/>